<evidence type="ECO:0000313" key="2">
    <source>
        <dbReference type="Proteomes" id="UP000005237"/>
    </source>
</evidence>
<keyword evidence="2" id="KW-1185">Reference proteome</keyword>
<reference evidence="1" key="2">
    <citation type="submission" date="2022-06" db="UniProtKB">
        <authorList>
            <consortium name="EnsemblMetazoa"/>
        </authorList>
    </citation>
    <scope>IDENTIFICATION</scope>
    <source>
        <strain evidence="1">DF5081</strain>
    </source>
</reference>
<dbReference type="EnsemblMetazoa" id="CJA32801.1">
    <property type="protein sequence ID" value="CJA32801.1"/>
    <property type="gene ID" value="WBGene00208648"/>
</dbReference>
<name>A0A8R1IBW6_CAEJA</name>
<dbReference type="AlphaFoldDB" id="A0A8R1IBW6"/>
<sequence length="70" mass="8033">MCGLFLPKCMTAVSFFFSLSNLLAEINAFAKSYMLPFRLWAVLKVKPWTRSRCIWTAAIFVLQKLNSTPL</sequence>
<dbReference type="Proteomes" id="UP000005237">
    <property type="component" value="Unassembled WGS sequence"/>
</dbReference>
<evidence type="ECO:0000313" key="1">
    <source>
        <dbReference type="EnsemblMetazoa" id="CJA32801.1"/>
    </source>
</evidence>
<protein>
    <submittedName>
        <fullName evidence="1">Uncharacterized protein</fullName>
    </submittedName>
</protein>
<proteinExistence type="predicted"/>
<reference evidence="2" key="1">
    <citation type="submission" date="2010-08" db="EMBL/GenBank/DDBJ databases">
        <authorList>
            <consortium name="Caenorhabditis japonica Sequencing Consortium"/>
            <person name="Wilson R.K."/>
        </authorList>
    </citation>
    <scope>NUCLEOTIDE SEQUENCE [LARGE SCALE GENOMIC DNA]</scope>
    <source>
        <strain evidence="2">DF5081</strain>
    </source>
</reference>
<accession>A0A8R1IBW6</accession>
<organism evidence="1 2">
    <name type="scientific">Caenorhabditis japonica</name>
    <dbReference type="NCBI Taxonomy" id="281687"/>
    <lineage>
        <taxon>Eukaryota</taxon>
        <taxon>Metazoa</taxon>
        <taxon>Ecdysozoa</taxon>
        <taxon>Nematoda</taxon>
        <taxon>Chromadorea</taxon>
        <taxon>Rhabditida</taxon>
        <taxon>Rhabditina</taxon>
        <taxon>Rhabditomorpha</taxon>
        <taxon>Rhabditoidea</taxon>
        <taxon>Rhabditidae</taxon>
        <taxon>Peloderinae</taxon>
        <taxon>Caenorhabditis</taxon>
    </lineage>
</organism>